<dbReference type="EMBL" id="JABACJ020000018">
    <property type="protein sequence ID" value="MBU3877393.1"/>
    <property type="molecule type" value="Genomic_DNA"/>
</dbReference>
<dbReference type="RefSeq" id="WP_216244044.1">
    <property type="nucleotide sequence ID" value="NZ_JABACJ020000018.1"/>
</dbReference>
<feature type="transmembrane region" description="Helical" evidence="1">
    <location>
        <begin position="12"/>
        <end position="29"/>
    </location>
</feature>
<proteinExistence type="predicted"/>
<keyword evidence="1" id="KW-1133">Transmembrane helix</keyword>
<name>A0ABS6D712_9FIRM</name>
<evidence type="ECO:0000313" key="3">
    <source>
        <dbReference type="Proteomes" id="UP000723714"/>
    </source>
</evidence>
<sequence length="55" mass="5940">MVLIKEFIEEYGGIILACFMGLLFLGIMTEMLDGNGGLYQLAKIFAESIGSMCSG</sequence>
<reference evidence="2 3" key="1">
    <citation type="submission" date="2021-06" db="EMBL/GenBank/DDBJ databases">
        <title>Faecalicatena sp. nov. isolated from porcine feces.</title>
        <authorList>
            <person name="Oh B.S."/>
            <person name="Lee J.H."/>
        </authorList>
    </citation>
    <scope>NUCLEOTIDE SEQUENCE [LARGE SCALE GENOMIC DNA]</scope>
    <source>
        <strain evidence="2 3">AGMB00832</strain>
    </source>
</reference>
<protein>
    <submittedName>
        <fullName evidence="2">Uncharacterized protein</fullName>
    </submittedName>
</protein>
<comment type="caution">
    <text evidence="2">The sequence shown here is derived from an EMBL/GenBank/DDBJ whole genome shotgun (WGS) entry which is preliminary data.</text>
</comment>
<evidence type="ECO:0000256" key="1">
    <source>
        <dbReference type="SAM" id="Phobius"/>
    </source>
</evidence>
<keyword evidence="1" id="KW-0812">Transmembrane</keyword>
<keyword evidence="1" id="KW-0472">Membrane</keyword>
<evidence type="ECO:0000313" key="2">
    <source>
        <dbReference type="EMBL" id="MBU3877393.1"/>
    </source>
</evidence>
<keyword evidence="3" id="KW-1185">Reference proteome</keyword>
<gene>
    <name evidence="2" type="ORF">HGO97_016430</name>
</gene>
<dbReference type="Proteomes" id="UP000723714">
    <property type="component" value="Unassembled WGS sequence"/>
</dbReference>
<organism evidence="2 3">
    <name type="scientific">Faecalicatena faecalis</name>
    <dbReference type="NCBI Taxonomy" id="2726362"/>
    <lineage>
        <taxon>Bacteria</taxon>
        <taxon>Bacillati</taxon>
        <taxon>Bacillota</taxon>
        <taxon>Clostridia</taxon>
        <taxon>Lachnospirales</taxon>
        <taxon>Lachnospiraceae</taxon>
        <taxon>Faecalicatena</taxon>
    </lineage>
</organism>
<accession>A0ABS6D712</accession>